<dbReference type="InterPro" id="IPR029065">
    <property type="entry name" value="Enolase_C-like"/>
</dbReference>
<dbReference type="InterPro" id="IPR018110">
    <property type="entry name" value="Mandel_Rmase/mucon_lact_enz_CS"/>
</dbReference>
<dbReference type="InterPro" id="IPR034593">
    <property type="entry name" value="DgoD-like"/>
</dbReference>
<keyword evidence="2" id="KW-0479">Metal-binding</keyword>
<dbReference type="InterPro" id="IPR013341">
    <property type="entry name" value="Mandelate_racemase_N_dom"/>
</dbReference>
<dbReference type="SUPFAM" id="SSF54826">
    <property type="entry name" value="Enolase N-terminal domain-like"/>
    <property type="match status" value="1"/>
</dbReference>
<dbReference type="PANTHER" id="PTHR48080">
    <property type="entry name" value="D-GALACTONATE DEHYDRATASE-RELATED"/>
    <property type="match status" value="1"/>
</dbReference>
<reference evidence="5 6" key="1">
    <citation type="submission" date="2019-02" db="EMBL/GenBank/DDBJ databases">
        <title>Deep-cultivation of Planctomycetes and their phenomic and genomic characterization uncovers novel biology.</title>
        <authorList>
            <person name="Wiegand S."/>
            <person name="Jogler M."/>
            <person name="Boedeker C."/>
            <person name="Pinto D."/>
            <person name="Vollmers J."/>
            <person name="Rivas-Marin E."/>
            <person name="Kohn T."/>
            <person name="Peeters S.H."/>
            <person name="Heuer A."/>
            <person name="Rast P."/>
            <person name="Oberbeckmann S."/>
            <person name="Bunk B."/>
            <person name="Jeske O."/>
            <person name="Meyerdierks A."/>
            <person name="Storesund J.E."/>
            <person name="Kallscheuer N."/>
            <person name="Luecker S."/>
            <person name="Lage O.M."/>
            <person name="Pohl T."/>
            <person name="Merkel B.J."/>
            <person name="Hornburger P."/>
            <person name="Mueller R.-W."/>
            <person name="Bruemmer F."/>
            <person name="Labrenz M."/>
            <person name="Spormann A.M."/>
            <person name="Op den Camp H."/>
            <person name="Overmann J."/>
            <person name="Amann R."/>
            <person name="Jetten M.S.M."/>
            <person name="Mascher T."/>
            <person name="Medema M.H."/>
            <person name="Devos D.P."/>
            <person name="Kaster A.-K."/>
            <person name="Ovreas L."/>
            <person name="Rohde M."/>
            <person name="Galperin M.Y."/>
            <person name="Jogler C."/>
        </authorList>
    </citation>
    <scope>NUCLEOTIDE SEQUENCE [LARGE SCALE GENOMIC DNA]</scope>
    <source>
        <strain evidence="5 6">Pan265</strain>
    </source>
</reference>
<keyword evidence="6" id="KW-1185">Reference proteome</keyword>
<evidence type="ECO:0000313" key="5">
    <source>
        <dbReference type="EMBL" id="QDU70735.1"/>
    </source>
</evidence>
<keyword evidence="3" id="KW-0460">Magnesium</keyword>
<protein>
    <submittedName>
        <fullName evidence="5">Starvation-sensing protein RspA</fullName>
    </submittedName>
</protein>
<dbReference type="SUPFAM" id="SSF51604">
    <property type="entry name" value="Enolase C-terminal domain-like"/>
    <property type="match status" value="1"/>
</dbReference>
<gene>
    <name evidence="5" type="primary">rspA</name>
    <name evidence="5" type="ORF">Pan265_05700</name>
</gene>
<dbReference type="FunFam" id="3.20.20.120:FF:000011">
    <property type="entry name" value="D-galactonate dehydratase family member VSWAT3_13707"/>
    <property type="match status" value="1"/>
</dbReference>
<organism evidence="5 6">
    <name type="scientific">Mucisphaera calidilacus</name>
    <dbReference type="NCBI Taxonomy" id="2527982"/>
    <lineage>
        <taxon>Bacteria</taxon>
        <taxon>Pseudomonadati</taxon>
        <taxon>Planctomycetota</taxon>
        <taxon>Phycisphaerae</taxon>
        <taxon>Phycisphaerales</taxon>
        <taxon>Phycisphaeraceae</taxon>
        <taxon>Mucisphaera</taxon>
    </lineage>
</organism>
<dbReference type="EMBL" id="CP036280">
    <property type="protein sequence ID" value="QDU70735.1"/>
    <property type="molecule type" value="Genomic_DNA"/>
</dbReference>
<dbReference type="Pfam" id="PF02746">
    <property type="entry name" value="MR_MLE_N"/>
    <property type="match status" value="1"/>
</dbReference>
<proteinExistence type="inferred from homology"/>
<dbReference type="AlphaFoldDB" id="A0A518BUS0"/>
<dbReference type="SFLD" id="SFLDS00001">
    <property type="entry name" value="Enolase"/>
    <property type="match status" value="1"/>
</dbReference>
<dbReference type="PANTHER" id="PTHR48080:SF6">
    <property type="entry name" value="STARVATION-SENSING PROTEIN RSPA"/>
    <property type="match status" value="1"/>
</dbReference>
<name>A0A518BUS0_9BACT</name>
<dbReference type="Gene3D" id="3.20.20.120">
    <property type="entry name" value="Enolase-like C-terminal domain"/>
    <property type="match status" value="1"/>
</dbReference>
<dbReference type="InterPro" id="IPR036849">
    <property type="entry name" value="Enolase-like_C_sf"/>
</dbReference>
<evidence type="ECO:0000256" key="3">
    <source>
        <dbReference type="ARBA" id="ARBA00022842"/>
    </source>
</evidence>
<dbReference type="PROSITE" id="PS00908">
    <property type="entry name" value="MR_MLE_1"/>
    <property type="match status" value="1"/>
</dbReference>
<accession>A0A518BUS0</accession>
<evidence type="ECO:0000256" key="1">
    <source>
        <dbReference type="ARBA" id="ARBA00010339"/>
    </source>
</evidence>
<dbReference type="Proteomes" id="UP000320386">
    <property type="component" value="Chromosome"/>
</dbReference>
<evidence type="ECO:0000259" key="4">
    <source>
        <dbReference type="SMART" id="SM00922"/>
    </source>
</evidence>
<dbReference type="SMART" id="SM00922">
    <property type="entry name" value="MR_MLE"/>
    <property type="match status" value="1"/>
</dbReference>
<evidence type="ECO:0000256" key="2">
    <source>
        <dbReference type="ARBA" id="ARBA00022723"/>
    </source>
</evidence>
<feature type="domain" description="Mandelate racemase/muconate lactonizing enzyme C-terminal" evidence="4">
    <location>
        <begin position="131"/>
        <end position="267"/>
    </location>
</feature>
<dbReference type="KEGG" id="mcad:Pan265_05700"/>
<dbReference type="InterPro" id="IPR029017">
    <property type="entry name" value="Enolase-like_N"/>
</dbReference>
<dbReference type="Pfam" id="PF13378">
    <property type="entry name" value="MR_MLE_C"/>
    <property type="match status" value="1"/>
</dbReference>
<dbReference type="GO" id="GO:0000287">
    <property type="term" value="F:magnesium ion binding"/>
    <property type="evidence" value="ECO:0007669"/>
    <property type="project" value="UniProtKB-ARBA"/>
</dbReference>
<comment type="similarity">
    <text evidence="1">Belongs to the mandelate racemase/muconate lactonizing enzyme family. GalD subfamily.</text>
</comment>
<evidence type="ECO:0000313" key="6">
    <source>
        <dbReference type="Proteomes" id="UP000320386"/>
    </source>
</evidence>
<dbReference type="InterPro" id="IPR013342">
    <property type="entry name" value="Mandelate_racemase_C"/>
</dbReference>
<dbReference type="Gene3D" id="3.30.390.10">
    <property type="entry name" value="Enolase-like, N-terminal domain"/>
    <property type="match status" value="1"/>
</dbReference>
<sequence>MITIRDIRVILTAPMGRNLLVARVDTSEPELYGLGCGTFTQRYLPVRSAIVDYLRPLLLGREAARIEELWRLMMVNSYWRHGPVLNNAVSAIDMALWDIKGKVAGLPIYELFGGKMREAAAVYQHADGRSLDELTEHVRAQLDQGMSHVRIRFGGGSAETRNSGEAGGMAYGGAAERPIHKPDGALDGAYFDPVQYTRSTITAFDHVRSTFGDQVELLHDVHGRLAPAEAIAFAREMERFRLFFLEDALPPEDIGWYERMRGATTTPQAVGELFNNPNEWLPLVSNRWIDFIRMHISQLGGLTPARKAATVAEAFGVRAAWHGPGDLSPVGHMANLHLNLTLPNFGVQELQPFTDTTREVFPGCPEFRDGYLYPNNAPGFGVDLDEKLAERFPCDPAVVQWTQARYPDGGLSRP</sequence>
<dbReference type="GO" id="GO:0009063">
    <property type="term" value="P:amino acid catabolic process"/>
    <property type="evidence" value="ECO:0007669"/>
    <property type="project" value="InterPro"/>
</dbReference>